<dbReference type="FunCoup" id="A0A1B6PF79">
    <property type="interactions" value="740"/>
</dbReference>
<feature type="transmembrane region" description="Helical" evidence="1">
    <location>
        <begin position="264"/>
        <end position="285"/>
    </location>
</feature>
<dbReference type="PANTHER" id="PTHR33115:SF11">
    <property type="entry name" value="OS07G0654700 PROTEIN"/>
    <property type="match status" value="1"/>
</dbReference>
<feature type="transmembrane region" description="Helical" evidence="1">
    <location>
        <begin position="149"/>
        <end position="170"/>
    </location>
</feature>
<dbReference type="OMA" id="VACTLEI"/>
<dbReference type="Gramene" id="KXG24205">
    <property type="protein sequence ID" value="KXG24205"/>
    <property type="gene ID" value="SORBI_3007G008700"/>
</dbReference>
<dbReference type="Gene3D" id="1.25.10.10">
    <property type="entry name" value="Leucine-rich Repeat Variant"/>
    <property type="match status" value="1"/>
</dbReference>
<feature type="transmembrane region" description="Helical" evidence="1">
    <location>
        <begin position="222"/>
        <end position="243"/>
    </location>
</feature>
<keyword evidence="1" id="KW-0812">Transmembrane</keyword>
<evidence type="ECO:0000313" key="2">
    <source>
        <dbReference type="EMBL" id="KXG24205.1"/>
    </source>
</evidence>
<keyword evidence="1" id="KW-0472">Membrane</keyword>
<keyword evidence="3" id="KW-1185">Reference proteome</keyword>
<organism evidence="2 3">
    <name type="scientific">Sorghum bicolor</name>
    <name type="common">Sorghum</name>
    <name type="synonym">Sorghum vulgare</name>
    <dbReference type="NCBI Taxonomy" id="4558"/>
    <lineage>
        <taxon>Eukaryota</taxon>
        <taxon>Viridiplantae</taxon>
        <taxon>Streptophyta</taxon>
        <taxon>Embryophyta</taxon>
        <taxon>Tracheophyta</taxon>
        <taxon>Spermatophyta</taxon>
        <taxon>Magnoliopsida</taxon>
        <taxon>Liliopsida</taxon>
        <taxon>Poales</taxon>
        <taxon>Poaceae</taxon>
        <taxon>PACMAD clade</taxon>
        <taxon>Panicoideae</taxon>
        <taxon>Andropogonodae</taxon>
        <taxon>Andropogoneae</taxon>
        <taxon>Sorghinae</taxon>
        <taxon>Sorghum</taxon>
    </lineage>
</organism>
<dbReference type="InterPro" id="IPR011989">
    <property type="entry name" value="ARM-like"/>
</dbReference>
<dbReference type="Proteomes" id="UP000000768">
    <property type="component" value="Chromosome 7"/>
</dbReference>
<reference evidence="3" key="2">
    <citation type="journal article" date="2018" name="Plant J.">
        <title>The Sorghum bicolor reference genome: improved assembly, gene annotations, a transcriptome atlas, and signatures of genome organization.</title>
        <authorList>
            <person name="McCormick R.F."/>
            <person name="Truong S.K."/>
            <person name="Sreedasyam A."/>
            <person name="Jenkins J."/>
            <person name="Shu S."/>
            <person name="Sims D."/>
            <person name="Kennedy M."/>
            <person name="Amirebrahimi M."/>
            <person name="Weers B.D."/>
            <person name="McKinley B."/>
            <person name="Mattison A."/>
            <person name="Morishige D.T."/>
            <person name="Grimwood J."/>
            <person name="Schmutz J."/>
            <person name="Mullet J.E."/>
        </authorList>
    </citation>
    <scope>NUCLEOTIDE SEQUENCE [LARGE SCALE GENOMIC DNA]</scope>
    <source>
        <strain evidence="3">cv. BTx623</strain>
    </source>
</reference>
<accession>A0A1B6PF79</accession>
<feature type="transmembrane region" description="Helical" evidence="1">
    <location>
        <begin position="370"/>
        <end position="395"/>
    </location>
</feature>
<sequence length="998" mass="111559">MAQTSGVEHSVHIIPADGGAGAGAGAGEGELVATAERRLNCFVRYVALIERLGNALGTLAFTWATVVLLGGYPTVLRSDNDKNDFWFATIIFFLEAFRMFSRNNRADYKLFFGTRGAFRLLGWNWLVLLIVYFNGVVLCFPLLSPVLFLPLLGILVAIGQFLFPGARRLLARIPLWLRRVISLWSPVIAISLLLGAYVHQYSLSKQQVNENPYQTYFQLRHYKVAICIAYGVLLVVVLLVTVSRMRFAGIIKLADSVLGSKQEFWRRVVLNLCMIGAIVTAAFSFDIIDIWYIPLLMIVVEVSTIVLASFGNFQVPSAVLRVVLPLVRFGSISHDYLCKEDDDMGSHAPAPAPSGGGCNPSIINLTPSLYIFYGMVLGQGALYLVACVVEIFSFIPRRFLIRRGGFKGQWGVDSINLYYSYDLDKCLERNVLAPNISLCKFAIVYLNSDSTKKQLHGIRIAHTLLQREPTRTRLLVKLKASTKTMTRLMRMLHQENQATIRFFAAKVIDELAKSLLVINCPGIVQNVSLLLDWGNNQHKRVNPLLDDTDEEQEQKNDLSVNAIGNRTERGDAVGDSGNLLETQESSTQQIDISNKKNSWITKQWRQVYEFWSIPQEGPLTEQDLLPVIGMSIIESLVTYDQNNCSEISSAANLIRKITRFTRFCRTDTNYTDAEKKVLVHSSLKLLYKLTSIDGEIGITLRHKISQHPFLLRNLSEVLGDITSNCETKKVASGIIRNLAIDASMRLAIGRVQKIITGLMHAFLTPDEPSSSTGASVSHSEEALRKVAGQALAMLAIGNGSNCLAMLRQTGYSFIKELTKLIDDDRYTYRCVAASLLRSVLMHARPDVKETDLKQLSYMVLGRILRADGEELEIFIGLSSHIYEAIPEELAKDFEYSQIKVTFVKRLVDALNANMEPNADCPGIMRVILEQAIELMKYDSSNTVNYFRDLHMIEVLSMVEETILEAENYTIFMGDVGLMEAGEPLSSLVARAKQLLDAH</sequence>
<dbReference type="EMBL" id="CM000766">
    <property type="protein sequence ID" value="KXG24205.1"/>
    <property type="molecule type" value="Genomic_DNA"/>
</dbReference>
<dbReference type="AlphaFoldDB" id="A0A1B6PF79"/>
<dbReference type="InParanoid" id="A0A1B6PF79"/>
<feature type="transmembrane region" description="Helical" evidence="1">
    <location>
        <begin position="52"/>
        <end position="73"/>
    </location>
</feature>
<protein>
    <recommendedName>
        <fullName evidence="4">BLE2 protein</fullName>
    </recommendedName>
</protein>
<gene>
    <name evidence="2" type="ORF">SORBI_3007G008700</name>
</gene>
<dbReference type="InterPro" id="IPR016024">
    <property type="entry name" value="ARM-type_fold"/>
</dbReference>
<evidence type="ECO:0000256" key="1">
    <source>
        <dbReference type="SAM" id="Phobius"/>
    </source>
</evidence>
<feature type="transmembrane region" description="Helical" evidence="1">
    <location>
        <begin position="182"/>
        <end position="202"/>
    </location>
</feature>
<reference evidence="2 3" key="1">
    <citation type="journal article" date="2009" name="Nature">
        <title>The Sorghum bicolor genome and the diversification of grasses.</title>
        <authorList>
            <person name="Paterson A.H."/>
            <person name="Bowers J.E."/>
            <person name="Bruggmann R."/>
            <person name="Dubchak I."/>
            <person name="Grimwood J."/>
            <person name="Gundlach H."/>
            <person name="Haberer G."/>
            <person name="Hellsten U."/>
            <person name="Mitros T."/>
            <person name="Poliakov A."/>
            <person name="Schmutz J."/>
            <person name="Spannagl M."/>
            <person name="Tang H."/>
            <person name="Wang X."/>
            <person name="Wicker T."/>
            <person name="Bharti A.K."/>
            <person name="Chapman J."/>
            <person name="Feltus F.A."/>
            <person name="Gowik U."/>
            <person name="Grigoriev I.V."/>
            <person name="Lyons E."/>
            <person name="Maher C.A."/>
            <person name="Martis M."/>
            <person name="Narechania A."/>
            <person name="Otillar R.P."/>
            <person name="Penning B.W."/>
            <person name="Salamov A.A."/>
            <person name="Wang Y."/>
            <person name="Zhang L."/>
            <person name="Carpita N.C."/>
            <person name="Freeling M."/>
            <person name="Gingle A.R."/>
            <person name="Hash C.T."/>
            <person name="Keller B."/>
            <person name="Klein P."/>
            <person name="Kresovich S."/>
            <person name="McCann M.C."/>
            <person name="Ming R."/>
            <person name="Peterson D.G."/>
            <person name="Mehboob-ur-Rahman"/>
            <person name="Ware D."/>
            <person name="Westhoff P."/>
            <person name="Mayer K.F."/>
            <person name="Messing J."/>
            <person name="Rokhsar D.S."/>
        </authorList>
    </citation>
    <scope>NUCLEOTIDE SEQUENCE [LARGE SCALE GENOMIC DNA]</scope>
    <source>
        <strain evidence="3">cv. BTx623</strain>
    </source>
</reference>
<evidence type="ECO:0000313" key="3">
    <source>
        <dbReference type="Proteomes" id="UP000000768"/>
    </source>
</evidence>
<feature type="transmembrane region" description="Helical" evidence="1">
    <location>
        <begin position="122"/>
        <end position="143"/>
    </location>
</feature>
<dbReference type="SUPFAM" id="SSF48371">
    <property type="entry name" value="ARM repeat"/>
    <property type="match status" value="1"/>
</dbReference>
<dbReference type="PANTHER" id="PTHR33115">
    <property type="entry name" value="ARM REPEAT SUPERFAMILY PROTEIN"/>
    <property type="match status" value="1"/>
</dbReference>
<feature type="transmembrane region" description="Helical" evidence="1">
    <location>
        <begin position="291"/>
        <end position="311"/>
    </location>
</feature>
<keyword evidence="1" id="KW-1133">Transmembrane helix</keyword>
<proteinExistence type="predicted"/>
<name>A0A1B6PF79_SORBI</name>
<feature type="transmembrane region" description="Helical" evidence="1">
    <location>
        <begin position="85"/>
        <end position="101"/>
    </location>
</feature>
<dbReference type="eggNOG" id="ENOG502QRQI">
    <property type="taxonomic scope" value="Eukaryota"/>
</dbReference>
<dbReference type="OrthoDB" id="618849at2759"/>
<evidence type="ECO:0008006" key="4">
    <source>
        <dbReference type="Google" id="ProtNLM"/>
    </source>
</evidence>